<evidence type="ECO:0000313" key="2">
    <source>
        <dbReference type="EMBL" id="KAF2800502.1"/>
    </source>
</evidence>
<feature type="non-terminal residue" evidence="2">
    <location>
        <position position="185"/>
    </location>
</feature>
<organism evidence="2 3">
    <name type="scientific">Melanomma pulvis-pyrius CBS 109.77</name>
    <dbReference type="NCBI Taxonomy" id="1314802"/>
    <lineage>
        <taxon>Eukaryota</taxon>
        <taxon>Fungi</taxon>
        <taxon>Dikarya</taxon>
        <taxon>Ascomycota</taxon>
        <taxon>Pezizomycotina</taxon>
        <taxon>Dothideomycetes</taxon>
        <taxon>Pleosporomycetidae</taxon>
        <taxon>Pleosporales</taxon>
        <taxon>Melanommataceae</taxon>
        <taxon>Melanomma</taxon>
    </lineage>
</organism>
<evidence type="ECO:0000313" key="3">
    <source>
        <dbReference type="Proteomes" id="UP000799757"/>
    </source>
</evidence>
<keyword evidence="3" id="KW-1185">Reference proteome</keyword>
<reference evidence="2" key="1">
    <citation type="journal article" date="2020" name="Stud. Mycol.">
        <title>101 Dothideomycetes genomes: a test case for predicting lifestyles and emergence of pathogens.</title>
        <authorList>
            <person name="Haridas S."/>
            <person name="Albert R."/>
            <person name="Binder M."/>
            <person name="Bloem J."/>
            <person name="Labutti K."/>
            <person name="Salamov A."/>
            <person name="Andreopoulos B."/>
            <person name="Baker S."/>
            <person name="Barry K."/>
            <person name="Bills G."/>
            <person name="Bluhm B."/>
            <person name="Cannon C."/>
            <person name="Castanera R."/>
            <person name="Culley D."/>
            <person name="Daum C."/>
            <person name="Ezra D."/>
            <person name="Gonzalez J."/>
            <person name="Henrissat B."/>
            <person name="Kuo A."/>
            <person name="Liang C."/>
            <person name="Lipzen A."/>
            <person name="Lutzoni F."/>
            <person name="Magnuson J."/>
            <person name="Mondo S."/>
            <person name="Nolan M."/>
            <person name="Ohm R."/>
            <person name="Pangilinan J."/>
            <person name="Park H.-J."/>
            <person name="Ramirez L."/>
            <person name="Alfaro M."/>
            <person name="Sun H."/>
            <person name="Tritt A."/>
            <person name="Yoshinaga Y."/>
            <person name="Zwiers L.-H."/>
            <person name="Turgeon B."/>
            <person name="Goodwin S."/>
            <person name="Spatafora J."/>
            <person name="Crous P."/>
            <person name="Grigoriev I."/>
        </authorList>
    </citation>
    <scope>NUCLEOTIDE SEQUENCE</scope>
    <source>
        <strain evidence="2">CBS 109.77</strain>
    </source>
</reference>
<dbReference type="AlphaFoldDB" id="A0A6A6XVH2"/>
<sequence length="185" mass="20758">IDPENKNPFCLPSNESTLFYDKTYYATWDPLSFPTNSTVVVQIQLSNDTTQQVWSSGKTDNSWGFVAVETKKEWMQGYSMYNLTFHLLNYEPAAPERAASTLDGPVITLTNEPPNHYKAPPFNKVPNKEGLLIGLPVTLGFLLIVIVGLYFGMRKHRTIGLGNIMGRRRGYGVGKSKRQRLGLGK</sequence>
<keyword evidence="1" id="KW-0812">Transmembrane</keyword>
<dbReference type="OrthoDB" id="4084551at2759"/>
<keyword evidence="1" id="KW-0472">Membrane</keyword>
<keyword evidence="1" id="KW-1133">Transmembrane helix</keyword>
<dbReference type="Proteomes" id="UP000799757">
    <property type="component" value="Unassembled WGS sequence"/>
</dbReference>
<accession>A0A6A6XVH2</accession>
<protein>
    <submittedName>
        <fullName evidence="2">Uncharacterized protein</fullName>
    </submittedName>
</protein>
<gene>
    <name evidence="2" type="ORF">K505DRAFT_190800</name>
</gene>
<dbReference type="Pfam" id="PF14610">
    <property type="entry name" value="Psg1"/>
    <property type="match status" value="1"/>
</dbReference>
<evidence type="ECO:0000256" key="1">
    <source>
        <dbReference type="SAM" id="Phobius"/>
    </source>
</evidence>
<feature type="non-terminal residue" evidence="2">
    <location>
        <position position="1"/>
    </location>
</feature>
<dbReference type="InterPro" id="IPR028000">
    <property type="entry name" value="Pma1"/>
</dbReference>
<dbReference type="EMBL" id="MU001746">
    <property type="protein sequence ID" value="KAF2800502.1"/>
    <property type="molecule type" value="Genomic_DNA"/>
</dbReference>
<name>A0A6A6XVH2_9PLEO</name>
<proteinExistence type="predicted"/>
<feature type="transmembrane region" description="Helical" evidence="1">
    <location>
        <begin position="130"/>
        <end position="151"/>
    </location>
</feature>